<evidence type="ECO:0000313" key="2">
    <source>
        <dbReference type="Proteomes" id="UP000054549"/>
    </source>
</evidence>
<keyword evidence="2" id="KW-1185">Reference proteome</keyword>
<gene>
    <name evidence="1" type="ORF">M378DRAFT_168383</name>
</gene>
<dbReference type="AlphaFoldDB" id="A0A0C2SBL3"/>
<sequence length="51" mass="5916">MALCRTTTNYASGWKQKCQVPTPSLCRPAVDAPWALHTYDRQEVDRERHNL</sequence>
<dbReference type="EMBL" id="KN818302">
    <property type="protein sequence ID" value="KIL60245.1"/>
    <property type="molecule type" value="Genomic_DNA"/>
</dbReference>
<dbReference type="HOGENOM" id="CLU_3111802_0_0_1"/>
<dbReference type="Proteomes" id="UP000054549">
    <property type="component" value="Unassembled WGS sequence"/>
</dbReference>
<organism evidence="1 2">
    <name type="scientific">Amanita muscaria (strain Koide BX008)</name>
    <dbReference type="NCBI Taxonomy" id="946122"/>
    <lineage>
        <taxon>Eukaryota</taxon>
        <taxon>Fungi</taxon>
        <taxon>Dikarya</taxon>
        <taxon>Basidiomycota</taxon>
        <taxon>Agaricomycotina</taxon>
        <taxon>Agaricomycetes</taxon>
        <taxon>Agaricomycetidae</taxon>
        <taxon>Agaricales</taxon>
        <taxon>Pluteineae</taxon>
        <taxon>Amanitaceae</taxon>
        <taxon>Amanita</taxon>
    </lineage>
</organism>
<reference evidence="1 2" key="1">
    <citation type="submission" date="2014-04" db="EMBL/GenBank/DDBJ databases">
        <title>Evolutionary Origins and Diversification of the Mycorrhizal Mutualists.</title>
        <authorList>
            <consortium name="DOE Joint Genome Institute"/>
            <consortium name="Mycorrhizal Genomics Consortium"/>
            <person name="Kohler A."/>
            <person name="Kuo A."/>
            <person name="Nagy L.G."/>
            <person name="Floudas D."/>
            <person name="Copeland A."/>
            <person name="Barry K.W."/>
            <person name="Cichocki N."/>
            <person name="Veneault-Fourrey C."/>
            <person name="LaButti K."/>
            <person name="Lindquist E.A."/>
            <person name="Lipzen A."/>
            <person name="Lundell T."/>
            <person name="Morin E."/>
            <person name="Murat C."/>
            <person name="Riley R."/>
            <person name="Ohm R."/>
            <person name="Sun H."/>
            <person name="Tunlid A."/>
            <person name="Henrissat B."/>
            <person name="Grigoriev I.V."/>
            <person name="Hibbett D.S."/>
            <person name="Martin F."/>
        </authorList>
    </citation>
    <scope>NUCLEOTIDE SEQUENCE [LARGE SCALE GENOMIC DNA]</scope>
    <source>
        <strain evidence="1 2">Koide BX008</strain>
    </source>
</reference>
<accession>A0A0C2SBL3</accession>
<name>A0A0C2SBL3_AMAMK</name>
<dbReference type="InParanoid" id="A0A0C2SBL3"/>
<feature type="non-terminal residue" evidence="1">
    <location>
        <position position="51"/>
    </location>
</feature>
<proteinExistence type="predicted"/>
<protein>
    <submittedName>
        <fullName evidence="1">Uncharacterized protein</fullName>
    </submittedName>
</protein>
<evidence type="ECO:0000313" key="1">
    <source>
        <dbReference type="EMBL" id="KIL60245.1"/>
    </source>
</evidence>